<feature type="compositionally biased region" description="Basic and acidic residues" evidence="1">
    <location>
        <begin position="842"/>
        <end position="863"/>
    </location>
</feature>
<feature type="region of interest" description="Disordered" evidence="1">
    <location>
        <begin position="537"/>
        <end position="667"/>
    </location>
</feature>
<reference evidence="2 3" key="1">
    <citation type="submission" date="2019-02" db="EMBL/GenBank/DDBJ databases">
        <title>Deep-cultivation of Planctomycetes and their phenomic and genomic characterization uncovers novel biology.</title>
        <authorList>
            <person name="Wiegand S."/>
            <person name="Jogler M."/>
            <person name="Boedeker C."/>
            <person name="Pinto D."/>
            <person name="Vollmers J."/>
            <person name="Rivas-Marin E."/>
            <person name="Kohn T."/>
            <person name="Peeters S.H."/>
            <person name="Heuer A."/>
            <person name="Rast P."/>
            <person name="Oberbeckmann S."/>
            <person name="Bunk B."/>
            <person name="Jeske O."/>
            <person name="Meyerdierks A."/>
            <person name="Storesund J.E."/>
            <person name="Kallscheuer N."/>
            <person name="Luecker S."/>
            <person name="Lage O.M."/>
            <person name="Pohl T."/>
            <person name="Merkel B.J."/>
            <person name="Hornburger P."/>
            <person name="Mueller R.-W."/>
            <person name="Bruemmer F."/>
            <person name="Labrenz M."/>
            <person name="Spormann A.M."/>
            <person name="Op den Camp H."/>
            <person name="Overmann J."/>
            <person name="Amann R."/>
            <person name="Jetten M.S.M."/>
            <person name="Mascher T."/>
            <person name="Medema M.H."/>
            <person name="Devos D.P."/>
            <person name="Kaster A.-K."/>
            <person name="Ovreas L."/>
            <person name="Rohde M."/>
            <person name="Galperin M.Y."/>
            <person name="Jogler C."/>
        </authorList>
    </citation>
    <scope>NUCLEOTIDE SEQUENCE [LARGE SCALE GENOMIC DNA]</scope>
    <source>
        <strain evidence="2 3">ETA_A1</strain>
    </source>
</reference>
<dbReference type="AlphaFoldDB" id="A0A517XXN6"/>
<evidence type="ECO:0008006" key="4">
    <source>
        <dbReference type="Google" id="ProtNLM"/>
    </source>
</evidence>
<protein>
    <recommendedName>
        <fullName evidence="4">DUF4175 family protein</fullName>
    </recommendedName>
</protein>
<feature type="region of interest" description="Disordered" evidence="1">
    <location>
        <begin position="822"/>
        <end position="885"/>
    </location>
</feature>
<feature type="compositionally biased region" description="Basic and acidic residues" evidence="1">
    <location>
        <begin position="421"/>
        <end position="431"/>
    </location>
</feature>
<feature type="compositionally biased region" description="Basic and acidic residues" evidence="1">
    <location>
        <begin position="1058"/>
        <end position="1068"/>
    </location>
</feature>
<evidence type="ECO:0000256" key="1">
    <source>
        <dbReference type="SAM" id="MobiDB-lite"/>
    </source>
</evidence>
<evidence type="ECO:0000313" key="2">
    <source>
        <dbReference type="EMBL" id="QDU22272.1"/>
    </source>
</evidence>
<feature type="region of interest" description="Disordered" evidence="1">
    <location>
        <begin position="470"/>
        <end position="500"/>
    </location>
</feature>
<feature type="compositionally biased region" description="Low complexity" evidence="1">
    <location>
        <begin position="864"/>
        <end position="877"/>
    </location>
</feature>
<dbReference type="KEGG" id="uli:ETAA1_42490"/>
<keyword evidence="3" id="KW-1185">Reference proteome</keyword>
<dbReference type="Proteomes" id="UP000319576">
    <property type="component" value="Chromosome"/>
</dbReference>
<feature type="region of interest" description="Disordered" evidence="1">
    <location>
        <begin position="1033"/>
        <end position="1100"/>
    </location>
</feature>
<accession>A0A517XXN6</accession>
<feature type="compositionally biased region" description="Basic and acidic residues" evidence="1">
    <location>
        <begin position="285"/>
        <end position="311"/>
    </location>
</feature>
<proteinExistence type="predicted"/>
<feature type="compositionally biased region" description="Low complexity" evidence="1">
    <location>
        <begin position="723"/>
        <end position="737"/>
    </location>
</feature>
<feature type="region of interest" description="Disordered" evidence="1">
    <location>
        <begin position="285"/>
        <end position="342"/>
    </location>
</feature>
<feature type="compositionally biased region" description="Basic and acidic residues" evidence="1">
    <location>
        <begin position="628"/>
        <end position="667"/>
    </location>
</feature>
<feature type="compositionally biased region" description="Low complexity" evidence="1">
    <location>
        <begin position="1037"/>
        <end position="1052"/>
    </location>
</feature>
<feature type="region of interest" description="Disordered" evidence="1">
    <location>
        <begin position="723"/>
        <end position="797"/>
    </location>
</feature>
<dbReference type="OrthoDB" id="281783at2"/>
<name>A0A517XXN6_9BACT</name>
<dbReference type="RefSeq" id="WP_145241870.1">
    <property type="nucleotide sequence ID" value="NZ_CP036273.1"/>
</dbReference>
<dbReference type="EMBL" id="CP036273">
    <property type="protein sequence ID" value="QDU22272.1"/>
    <property type="molecule type" value="Genomic_DNA"/>
</dbReference>
<sequence length="1134" mass="120247">MPAGRWLQLPVAALLLTLVVGLASKGNDAAKQRDEQKKVQARVADASRRASSTIDAMIYQRLSPSAERKMIEDVADSLKGLSQTEIQAIIAHLEAAVAAPDQEKASAEQVRAYDKHREVVAQLRGMLVRLELIRNLNEAAARLDRAASEQLDVYKDTQSNLVARRPGRTPRELAVDRDDVADKQAQLGAEVAEVFRQIDKLLPSMTPAEKERADKADVKARGAKLGSEMTFTTRILKQDATSEAAERERKHANELKDLAAALRQPPTDPLRAARDKVDAALKEQEKLNEDTAKKADPDDRRANTPDARQDKAQALAAAQARATLTARDARRQTEQVAPEVAEGLRKQAEENQWQAEDKLRAQKADPAKEAQEKAVDALRNAREELDRRIAAAELAKRDPLAAVKTASEQIEKLIQEQKEAQAATKEAEKQNAKLPEATAKQADVTKKADALKNTPLPPNTEAKQALDMAAAATKEAKADLDMKNPAEAQPDQKDAIRNLEMAKAALDKQAAAIEQRRDDIAKLEDAKRDLEKLAAAEKQLANDAKQAADKAEPKKGDPMAGMPDPKAGDPKAGDPKAGDPKMGDPKMGDPKMGDPKAGDPKMPPDGAKMPDTGKLADEQAMLQPPTKEVGEKLKDAAPEAAKKVDEAGMKQEGAKKDLAKNDPKAGAEKAADAAMKLAEAAKAVDMALADKRGMEANDQAALMPNNTDPMAAAQNLAKALENANKAAEAANEAAKALPPQPMAGMQPTADKGNMPPMNGMPQDAMPMPPNLADLQKQVAKQAADAKQSDAAKAANDAAKALDKGDLMGALENQQKALDALKQAAQAMPKDGQPMAGMPMEGMPKDGQPKDGQPKDGQPKDGQPKDGMPMGGMPKDGMPMGGMPGGMMPSGMPSPGEIAKTQEKLIDATKALQQSQMANQAAQAALAQAQAQAPMSVQGQIGMAGEQLGMAGEKLGMGQPMQAGMNQMAAADALQQALNALNAAAMANGMMGTQPGQMPMATAGMQPGMGMGMQPGMGMGMQPGMGMAKGMGMGMGMQPGMQPGKEPGKGEPQNAGVSEGDKDGDEKLRNKASGGTAQSGDGAFIHLRKRERDSVQQAGEAQFPAEFRELIRQYNINVKNNRPTAPAPTPVPTRP</sequence>
<feature type="compositionally biased region" description="Basic and acidic residues" evidence="1">
    <location>
        <begin position="474"/>
        <end position="497"/>
    </location>
</feature>
<gene>
    <name evidence="2" type="ORF">ETAA1_42490</name>
</gene>
<feature type="compositionally biased region" description="Basic and acidic residues" evidence="1">
    <location>
        <begin position="566"/>
        <end position="599"/>
    </location>
</feature>
<evidence type="ECO:0000313" key="3">
    <source>
        <dbReference type="Proteomes" id="UP000319576"/>
    </source>
</evidence>
<feature type="compositionally biased region" description="Basic and acidic residues" evidence="1">
    <location>
        <begin position="546"/>
        <end position="557"/>
    </location>
</feature>
<organism evidence="2 3">
    <name type="scientific">Urbifossiella limnaea</name>
    <dbReference type="NCBI Taxonomy" id="2528023"/>
    <lineage>
        <taxon>Bacteria</taxon>
        <taxon>Pseudomonadati</taxon>
        <taxon>Planctomycetota</taxon>
        <taxon>Planctomycetia</taxon>
        <taxon>Gemmatales</taxon>
        <taxon>Gemmataceae</taxon>
        <taxon>Urbifossiella</taxon>
    </lineage>
</organism>
<feature type="compositionally biased region" description="Low complexity" evidence="1">
    <location>
        <begin position="771"/>
        <end position="797"/>
    </location>
</feature>
<feature type="region of interest" description="Disordered" evidence="1">
    <location>
        <begin position="421"/>
        <end position="445"/>
    </location>
</feature>
<feature type="compositionally biased region" description="Low complexity" evidence="1">
    <location>
        <begin position="312"/>
        <end position="326"/>
    </location>
</feature>